<protein>
    <recommendedName>
        <fullName evidence="2">DUF7168 domain-containing protein</fullName>
    </recommendedName>
</protein>
<organism evidence="3 4">
    <name type="scientific">Insolitispirillum peregrinum</name>
    <dbReference type="NCBI Taxonomy" id="80876"/>
    <lineage>
        <taxon>Bacteria</taxon>
        <taxon>Pseudomonadati</taxon>
        <taxon>Pseudomonadota</taxon>
        <taxon>Alphaproteobacteria</taxon>
        <taxon>Rhodospirillales</taxon>
        <taxon>Novispirillaceae</taxon>
        <taxon>Insolitispirillum</taxon>
    </lineage>
</organism>
<dbReference type="Proteomes" id="UP000185678">
    <property type="component" value="Unassembled WGS sequence"/>
</dbReference>
<keyword evidence="4" id="KW-1185">Reference proteome</keyword>
<proteinExistence type="predicted"/>
<feature type="region of interest" description="Disordered" evidence="1">
    <location>
        <begin position="226"/>
        <end position="248"/>
    </location>
</feature>
<dbReference type="InterPro" id="IPR055592">
    <property type="entry name" value="DUF7168"/>
</dbReference>
<accession>A0A1N7MD84</accession>
<dbReference type="RefSeq" id="WP_076400509.1">
    <property type="nucleotide sequence ID" value="NZ_FTOA01000004.1"/>
</dbReference>
<sequence>MNADKLRSLVAALRARTVANGCTEAEAVAAAGKLVELLDRYHADFPQALVETSACQRLELATNKKQRQPIGLCLPAIAALFDCRVWMERDASRKITHVILGLPESLEVVATLEQVIRQALAEGWEQFRASQRFIRQGDDAKASFQFGMAASLAERILAVVAEREQAAPALADGRALVVVRRSLVDQAFGDLGLTLRESDGSGRRFDGALFTQGQQAADQVGMALPGQEALFEERSPPRKKGKRKTPGF</sequence>
<evidence type="ECO:0000313" key="4">
    <source>
        <dbReference type="Proteomes" id="UP000185678"/>
    </source>
</evidence>
<dbReference type="OrthoDB" id="7259266at2"/>
<evidence type="ECO:0000256" key="1">
    <source>
        <dbReference type="SAM" id="MobiDB-lite"/>
    </source>
</evidence>
<reference evidence="3 4" key="1">
    <citation type="submission" date="2017-01" db="EMBL/GenBank/DDBJ databases">
        <authorList>
            <person name="Mah S.A."/>
            <person name="Swanson W.J."/>
            <person name="Moy G.W."/>
            <person name="Vacquier V.D."/>
        </authorList>
    </citation>
    <scope>NUCLEOTIDE SEQUENCE [LARGE SCALE GENOMIC DNA]</scope>
    <source>
        <strain evidence="3 4">DSM 11589</strain>
    </source>
</reference>
<dbReference type="Pfam" id="PF23771">
    <property type="entry name" value="DUF7168"/>
    <property type="match status" value="1"/>
</dbReference>
<feature type="compositionally biased region" description="Basic residues" evidence="1">
    <location>
        <begin position="237"/>
        <end position="248"/>
    </location>
</feature>
<feature type="domain" description="DUF7168" evidence="2">
    <location>
        <begin position="62"/>
        <end position="170"/>
    </location>
</feature>
<evidence type="ECO:0000313" key="3">
    <source>
        <dbReference type="EMBL" id="SIS84012.1"/>
    </source>
</evidence>
<gene>
    <name evidence="3" type="ORF">SAMN05421779_10445</name>
</gene>
<evidence type="ECO:0000259" key="2">
    <source>
        <dbReference type="Pfam" id="PF23771"/>
    </source>
</evidence>
<name>A0A1N7MD84_9PROT</name>
<dbReference type="EMBL" id="FTOA01000004">
    <property type="protein sequence ID" value="SIS84012.1"/>
    <property type="molecule type" value="Genomic_DNA"/>
</dbReference>
<dbReference type="AlphaFoldDB" id="A0A1N7MD84"/>